<reference evidence="1 2" key="1">
    <citation type="journal article" date="2023" name="Elife">
        <title>Identification of key yeast species and microbe-microbe interactions impacting larval growth of Drosophila in the wild.</title>
        <authorList>
            <person name="Mure A."/>
            <person name="Sugiura Y."/>
            <person name="Maeda R."/>
            <person name="Honda K."/>
            <person name="Sakurai N."/>
            <person name="Takahashi Y."/>
            <person name="Watada M."/>
            <person name="Katoh T."/>
            <person name="Gotoh A."/>
            <person name="Gotoh Y."/>
            <person name="Taniguchi I."/>
            <person name="Nakamura K."/>
            <person name="Hayashi T."/>
            <person name="Katayama T."/>
            <person name="Uemura T."/>
            <person name="Hattori Y."/>
        </authorList>
    </citation>
    <scope>NUCLEOTIDE SEQUENCE [LARGE SCALE GENOMIC DNA]</scope>
    <source>
        <strain evidence="1 2">KH-74</strain>
    </source>
</reference>
<comment type="caution">
    <text evidence="1">The sequence shown here is derived from an EMBL/GenBank/DDBJ whole genome shotgun (WGS) entry which is preliminary data.</text>
</comment>
<accession>A0AAV5RR61</accession>
<organism evidence="1 2">
    <name type="scientific">Maudiozyma humilis</name>
    <name type="common">Sour dough yeast</name>
    <name type="synonym">Kazachstania humilis</name>
    <dbReference type="NCBI Taxonomy" id="51915"/>
    <lineage>
        <taxon>Eukaryota</taxon>
        <taxon>Fungi</taxon>
        <taxon>Dikarya</taxon>
        <taxon>Ascomycota</taxon>
        <taxon>Saccharomycotina</taxon>
        <taxon>Saccharomycetes</taxon>
        <taxon>Saccharomycetales</taxon>
        <taxon>Saccharomycetaceae</taxon>
        <taxon>Maudiozyma</taxon>
    </lineage>
</organism>
<evidence type="ECO:0000313" key="1">
    <source>
        <dbReference type="EMBL" id="GMM53925.1"/>
    </source>
</evidence>
<protein>
    <submittedName>
        <fullName evidence="1">Uncharacterized protein</fullName>
    </submittedName>
</protein>
<dbReference type="AlphaFoldDB" id="A0AAV5RR61"/>
<keyword evidence="2" id="KW-1185">Reference proteome</keyword>
<gene>
    <name evidence="1" type="ORF">DAKH74_005410</name>
</gene>
<dbReference type="EMBL" id="BTGD01000001">
    <property type="protein sequence ID" value="GMM53925.1"/>
    <property type="molecule type" value="Genomic_DNA"/>
</dbReference>
<evidence type="ECO:0000313" key="2">
    <source>
        <dbReference type="Proteomes" id="UP001377567"/>
    </source>
</evidence>
<proteinExistence type="predicted"/>
<dbReference type="Proteomes" id="UP001377567">
    <property type="component" value="Unassembled WGS sequence"/>
</dbReference>
<name>A0AAV5RR61_MAUHU</name>
<sequence length="63" mass="6800">MNRGIARDAHGPPDPVSRLVLAVVMHSTVATAPSSLARPVLPDTPHWPRRECDYSMVVAAVNL</sequence>